<dbReference type="InterPro" id="IPR000086">
    <property type="entry name" value="NUDIX_hydrolase_dom"/>
</dbReference>
<evidence type="ECO:0000313" key="4">
    <source>
        <dbReference type="EMBL" id="NGO40096.1"/>
    </source>
</evidence>
<comment type="cofactor">
    <cofactor evidence="1">
        <name>Mg(2+)</name>
        <dbReference type="ChEBI" id="CHEBI:18420"/>
    </cofactor>
</comment>
<sequence>MGHIHERIDFTVAVFVVEHDKVLLCLHRRLGRWLPLGGHIELDEDPEQAALREVREESGLEIELYGERPPTTGPGTRALIAPRFLDIHRITDTHEHIGLIYWARPRGGQLRLSPGEHHELRWCTAAELDRLDPPLSPAIRWYALKALEEVNSPNHCRVNPD</sequence>
<dbReference type="Gene3D" id="3.90.79.10">
    <property type="entry name" value="Nucleoside Triphosphate Pyrophosphohydrolase"/>
    <property type="match status" value="1"/>
</dbReference>
<dbReference type="AlphaFoldDB" id="A0A6M1RK23"/>
<dbReference type="InterPro" id="IPR015797">
    <property type="entry name" value="NUDIX_hydrolase-like_dom_sf"/>
</dbReference>
<dbReference type="EMBL" id="JAAKYA010000079">
    <property type="protein sequence ID" value="NGO40096.1"/>
    <property type="molecule type" value="Genomic_DNA"/>
</dbReference>
<accession>A0A6M1RK23</accession>
<reference evidence="4 5" key="1">
    <citation type="submission" date="2020-02" db="EMBL/GenBank/DDBJ databases">
        <title>Draft genome sequence of Limisphaera ngatamarikiensis NGM72.4T, a thermophilic Verrucomicrobia grouped in subdivision 3.</title>
        <authorList>
            <person name="Carere C.R."/>
            <person name="Steen J."/>
            <person name="Hugenholtz P."/>
            <person name="Stott M.B."/>
        </authorList>
    </citation>
    <scope>NUCLEOTIDE SEQUENCE [LARGE SCALE GENOMIC DNA]</scope>
    <source>
        <strain evidence="4 5">NGM72.4</strain>
    </source>
</reference>
<dbReference type="SUPFAM" id="SSF55811">
    <property type="entry name" value="Nudix"/>
    <property type="match status" value="1"/>
</dbReference>
<dbReference type="PROSITE" id="PS00893">
    <property type="entry name" value="NUDIX_BOX"/>
    <property type="match status" value="1"/>
</dbReference>
<dbReference type="GO" id="GO:0016787">
    <property type="term" value="F:hydrolase activity"/>
    <property type="evidence" value="ECO:0007669"/>
    <property type="project" value="UniProtKB-KW"/>
</dbReference>
<gene>
    <name evidence="4" type="ORF">G4L39_11935</name>
</gene>
<dbReference type="PANTHER" id="PTHR43046">
    <property type="entry name" value="GDP-MANNOSE MANNOSYL HYDROLASE"/>
    <property type="match status" value="1"/>
</dbReference>
<evidence type="ECO:0000259" key="3">
    <source>
        <dbReference type="PROSITE" id="PS51462"/>
    </source>
</evidence>
<name>A0A6M1RK23_9BACT</name>
<keyword evidence="5" id="KW-1185">Reference proteome</keyword>
<dbReference type="Proteomes" id="UP000477311">
    <property type="component" value="Unassembled WGS sequence"/>
</dbReference>
<evidence type="ECO:0000256" key="1">
    <source>
        <dbReference type="ARBA" id="ARBA00001946"/>
    </source>
</evidence>
<protein>
    <submittedName>
        <fullName evidence="4">NUDIX domain-containing protein</fullName>
    </submittedName>
</protein>
<dbReference type="PANTHER" id="PTHR43046:SF14">
    <property type="entry name" value="MUTT_NUDIX FAMILY PROTEIN"/>
    <property type="match status" value="1"/>
</dbReference>
<dbReference type="RefSeq" id="WP_165108409.1">
    <property type="nucleotide sequence ID" value="NZ_JAAKYA010000079.1"/>
</dbReference>
<organism evidence="4 5">
    <name type="scientific">Limisphaera ngatamarikiensis</name>
    <dbReference type="NCBI Taxonomy" id="1324935"/>
    <lineage>
        <taxon>Bacteria</taxon>
        <taxon>Pseudomonadati</taxon>
        <taxon>Verrucomicrobiota</taxon>
        <taxon>Verrucomicrobiia</taxon>
        <taxon>Limisphaerales</taxon>
        <taxon>Limisphaeraceae</taxon>
        <taxon>Limisphaera</taxon>
    </lineage>
</organism>
<dbReference type="InterPro" id="IPR020084">
    <property type="entry name" value="NUDIX_hydrolase_CS"/>
</dbReference>
<dbReference type="PROSITE" id="PS51462">
    <property type="entry name" value="NUDIX"/>
    <property type="match status" value="1"/>
</dbReference>
<dbReference type="Pfam" id="PF00293">
    <property type="entry name" value="NUDIX"/>
    <property type="match status" value="1"/>
</dbReference>
<keyword evidence="2" id="KW-0378">Hydrolase</keyword>
<comment type="caution">
    <text evidence="4">The sequence shown here is derived from an EMBL/GenBank/DDBJ whole genome shotgun (WGS) entry which is preliminary data.</text>
</comment>
<evidence type="ECO:0000313" key="5">
    <source>
        <dbReference type="Proteomes" id="UP000477311"/>
    </source>
</evidence>
<proteinExistence type="predicted"/>
<feature type="domain" description="Nudix hydrolase" evidence="3">
    <location>
        <begin position="5"/>
        <end position="148"/>
    </location>
</feature>
<evidence type="ECO:0000256" key="2">
    <source>
        <dbReference type="ARBA" id="ARBA00022801"/>
    </source>
</evidence>
<dbReference type="CDD" id="cd03674">
    <property type="entry name" value="NUDIX_Hydrolase"/>
    <property type="match status" value="1"/>
</dbReference>